<gene>
    <name evidence="2" type="ORF">HLPCO_000936</name>
</gene>
<dbReference type="RefSeq" id="WP_008826700.1">
    <property type="nucleotide sequence ID" value="NZ_AFNU02000002.1"/>
</dbReference>
<evidence type="ECO:0000313" key="2">
    <source>
        <dbReference type="EMBL" id="ERJ13307.1"/>
    </source>
</evidence>
<dbReference type="AlphaFoldDB" id="U2DYH3"/>
<dbReference type="STRING" id="1033810.HLPCO_000936"/>
<dbReference type="GO" id="GO:0006508">
    <property type="term" value="P:proteolysis"/>
    <property type="evidence" value="ECO:0007669"/>
    <property type="project" value="UniProtKB-KW"/>
</dbReference>
<accession>U2DYH3</accession>
<evidence type="ECO:0000259" key="1">
    <source>
        <dbReference type="PROSITE" id="PS50878"/>
    </source>
</evidence>
<comment type="caution">
    <text evidence="2">The sequence shown here is derived from an EMBL/GenBank/DDBJ whole genome shotgun (WGS) entry which is preliminary data.</text>
</comment>
<dbReference type="PANTHER" id="PTHR34047">
    <property type="entry name" value="NUCLEAR INTRON MATURASE 1, MITOCHONDRIAL-RELATED"/>
    <property type="match status" value="1"/>
</dbReference>
<dbReference type="Proteomes" id="UP000005707">
    <property type="component" value="Unassembled WGS sequence"/>
</dbReference>
<dbReference type="InterPro" id="IPR043502">
    <property type="entry name" value="DNA/RNA_pol_sf"/>
</dbReference>
<proteinExistence type="predicted"/>
<dbReference type="InterPro" id="IPR030931">
    <property type="entry name" value="Group_II_RT_mat"/>
</dbReference>
<dbReference type="eggNOG" id="COG3344">
    <property type="taxonomic scope" value="Bacteria"/>
</dbReference>
<dbReference type="Pfam" id="PF00078">
    <property type="entry name" value="RVT_1"/>
    <property type="match status" value="1"/>
</dbReference>
<dbReference type="EMBL" id="AFNU02000002">
    <property type="protein sequence ID" value="ERJ13307.1"/>
    <property type="molecule type" value="Genomic_DNA"/>
</dbReference>
<keyword evidence="3" id="KW-1185">Reference proteome</keyword>
<dbReference type="NCBIfam" id="TIGR04416">
    <property type="entry name" value="group_II_RT_mat"/>
    <property type="match status" value="1"/>
</dbReference>
<protein>
    <submittedName>
        <fullName evidence="2">ATP-dependent Clp protease protease subunit protein</fullName>
        <ecNumber evidence="2">3.4.21.92</ecNumber>
    </submittedName>
</protein>
<keyword evidence="2" id="KW-0378">Hydrolase</keyword>
<dbReference type="SUPFAM" id="SSF56672">
    <property type="entry name" value="DNA/RNA polymerases"/>
    <property type="match status" value="1"/>
</dbReference>
<reference evidence="2 3" key="2">
    <citation type="journal article" date="2013" name="PLoS ONE">
        <title>INDIGO - INtegrated Data Warehouse of MIcrobial GenOmes with Examples from the Red Sea Extremophiles.</title>
        <authorList>
            <person name="Alam I."/>
            <person name="Antunes A."/>
            <person name="Kamau A.A."/>
            <person name="Ba Alawi W."/>
            <person name="Kalkatawi M."/>
            <person name="Stingl U."/>
            <person name="Bajic V.B."/>
        </authorList>
    </citation>
    <scope>NUCLEOTIDE SEQUENCE [LARGE SCALE GENOMIC DNA]</scope>
    <source>
        <strain evidence="2 3">SSD-17B</strain>
    </source>
</reference>
<dbReference type="PANTHER" id="PTHR34047:SF8">
    <property type="entry name" value="PROTEIN YKFC"/>
    <property type="match status" value="1"/>
</dbReference>
<dbReference type="InParanoid" id="U2DYH3"/>
<dbReference type="PROSITE" id="PS50878">
    <property type="entry name" value="RT_POL"/>
    <property type="match status" value="1"/>
</dbReference>
<dbReference type="GO" id="GO:0004252">
    <property type="term" value="F:serine-type endopeptidase activity"/>
    <property type="evidence" value="ECO:0007669"/>
    <property type="project" value="UniProtKB-EC"/>
</dbReference>
<dbReference type="InterPro" id="IPR051083">
    <property type="entry name" value="GrpII_Intron_Splice-Mob/Def"/>
</dbReference>
<keyword evidence="2" id="KW-0645">Protease</keyword>
<sequence>MNELSKIRELVKRNPHNKIQNVTHYINRETLTSSHHSMDATKASGIDNVGKDEYQSSLKDNINNLLSRMKRQAYKPVPVRRVYIDKVGTKKKRPLGIPAYEDKLVQRVMTEMLNIIYEPMFLSTSYGFRKDLNCHKAVKALRNTIQTKRVNYVVDADIKGFFDNVDHNWILEFVKYRIADKRFINLIDKFLKAGVMEQGKFHTTPFGQPQGGLISPLLSNIYLHFVLDLWFEKVVKKNSRGEAYIVRYADDFVCCFQYKDDAMRFYDNLIPRLNKFNLEIAEEKTKIIEFGRYAETSRKAKGMKRPETFNFLGFTFYCSKSVNGKFRVKLKTYLKKLTVKVKIIKKWIKENMHMNVKDLIKRINLRLGGHYRYYGITDNFKSITTFYYETLKGLYKALNRRSQKRSFTWDKFIKYFEYKLLKPKIHVSVFN</sequence>
<dbReference type="EC" id="3.4.21.92" evidence="2"/>
<evidence type="ECO:0000313" key="3">
    <source>
        <dbReference type="Proteomes" id="UP000005707"/>
    </source>
</evidence>
<feature type="domain" description="Reverse transcriptase" evidence="1">
    <location>
        <begin position="63"/>
        <end position="316"/>
    </location>
</feature>
<organism evidence="2 3">
    <name type="scientific">Haloplasma contractile SSD-17B</name>
    <dbReference type="NCBI Taxonomy" id="1033810"/>
    <lineage>
        <taxon>Bacteria</taxon>
        <taxon>Bacillati</taxon>
        <taxon>Mycoplasmatota</taxon>
        <taxon>Mollicutes</taxon>
        <taxon>Haloplasmatales</taxon>
        <taxon>Haloplasmataceae</taxon>
        <taxon>Haloplasma</taxon>
    </lineage>
</organism>
<dbReference type="InterPro" id="IPR000477">
    <property type="entry name" value="RT_dom"/>
</dbReference>
<reference evidence="2 3" key="1">
    <citation type="journal article" date="2011" name="J. Bacteriol.">
        <title>Genome sequence of Haloplasma contractile, an unusual contractile bacterium from a deep-sea anoxic brine lake.</title>
        <authorList>
            <person name="Antunes A."/>
            <person name="Alam I."/>
            <person name="El Dorry H."/>
            <person name="Siam R."/>
            <person name="Robertson A."/>
            <person name="Bajic V.B."/>
            <person name="Stingl U."/>
        </authorList>
    </citation>
    <scope>NUCLEOTIDE SEQUENCE [LARGE SCALE GENOMIC DNA]</scope>
    <source>
        <strain evidence="2 3">SSD-17B</strain>
    </source>
</reference>
<dbReference type="CDD" id="cd01651">
    <property type="entry name" value="RT_G2_intron"/>
    <property type="match status" value="1"/>
</dbReference>
<name>U2DYH3_9MOLU</name>